<keyword evidence="4" id="KW-1185">Reference proteome</keyword>
<feature type="transmembrane region" description="Helical" evidence="2">
    <location>
        <begin position="15"/>
        <end position="35"/>
    </location>
</feature>
<dbReference type="Proteomes" id="UP000246702">
    <property type="component" value="Unassembled WGS sequence"/>
</dbReference>
<dbReference type="EMBL" id="MSFK01000032">
    <property type="protein sequence ID" value="PWY73167.1"/>
    <property type="molecule type" value="Genomic_DNA"/>
</dbReference>
<feature type="compositionally biased region" description="Pro residues" evidence="1">
    <location>
        <begin position="86"/>
        <end position="96"/>
    </location>
</feature>
<evidence type="ECO:0000256" key="2">
    <source>
        <dbReference type="SAM" id="Phobius"/>
    </source>
</evidence>
<accession>A0A317VJ08</accession>
<comment type="caution">
    <text evidence="3">The sequence shown here is derived from an EMBL/GenBank/DDBJ whole genome shotgun (WGS) entry which is preliminary data.</text>
</comment>
<dbReference type="RefSeq" id="XP_025463432.1">
    <property type="nucleotide sequence ID" value="XM_025606375.1"/>
</dbReference>
<reference evidence="3 4" key="1">
    <citation type="submission" date="2016-12" db="EMBL/GenBank/DDBJ databases">
        <title>The genomes of Aspergillus section Nigri reveals drivers in fungal speciation.</title>
        <authorList>
            <consortium name="DOE Joint Genome Institute"/>
            <person name="Vesth T.C."/>
            <person name="Nybo J."/>
            <person name="Theobald S."/>
            <person name="Brandl J."/>
            <person name="Frisvad J.C."/>
            <person name="Nielsen K.F."/>
            <person name="Lyhne E.K."/>
            <person name="Kogle M.E."/>
            <person name="Kuo A."/>
            <person name="Riley R."/>
            <person name="Clum A."/>
            <person name="Nolan M."/>
            <person name="Lipzen A."/>
            <person name="Salamov A."/>
            <person name="Henrissat B."/>
            <person name="Wiebenga A."/>
            <person name="De Vries R.P."/>
            <person name="Grigoriev I.V."/>
            <person name="Mortensen U.H."/>
            <person name="Andersen M.R."/>
            <person name="Baker S.E."/>
        </authorList>
    </citation>
    <scope>NUCLEOTIDE SEQUENCE [LARGE SCALE GENOMIC DNA]</scope>
    <source>
        <strain evidence="3 4">CBS 115572</strain>
    </source>
</reference>
<organism evidence="3 4">
    <name type="scientific">Aspergillus sclerotioniger CBS 115572</name>
    <dbReference type="NCBI Taxonomy" id="1450535"/>
    <lineage>
        <taxon>Eukaryota</taxon>
        <taxon>Fungi</taxon>
        <taxon>Dikarya</taxon>
        <taxon>Ascomycota</taxon>
        <taxon>Pezizomycotina</taxon>
        <taxon>Eurotiomycetes</taxon>
        <taxon>Eurotiomycetidae</taxon>
        <taxon>Eurotiales</taxon>
        <taxon>Aspergillaceae</taxon>
        <taxon>Aspergillus</taxon>
        <taxon>Aspergillus subgen. Circumdati</taxon>
    </lineage>
</organism>
<keyword evidence="2" id="KW-0812">Transmembrane</keyword>
<dbReference type="AlphaFoldDB" id="A0A317VJ08"/>
<protein>
    <submittedName>
        <fullName evidence="3">Uncharacterized protein</fullName>
    </submittedName>
</protein>
<proteinExistence type="predicted"/>
<keyword evidence="2" id="KW-0472">Membrane</keyword>
<feature type="region of interest" description="Disordered" evidence="1">
    <location>
        <begin position="67"/>
        <end position="117"/>
    </location>
</feature>
<evidence type="ECO:0000313" key="3">
    <source>
        <dbReference type="EMBL" id="PWY73167.1"/>
    </source>
</evidence>
<evidence type="ECO:0000313" key="4">
    <source>
        <dbReference type="Proteomes" id="UP000246702"/>
    </source>
</evidence>
<gene>
    <name evidence="3" type="ORF">BO94DRAFT_241973</name>
</gene>
<name>A0A317VJ08_9EURO</name>
<keyword evidence="2" id="KW-1133">Transmembrane helix</keyword>
<evidence type="ECO:0000256" key="1">
    <source>
        <dbReference type="SAM" id="MobiDB-lite"/>
    </source>
</evidence>
<dbReference type="GeneID" id="37108518"/>
<sequence>MSEPQDVSYLEGMYVWMYVCMYRVFGIVWCMVYGVRCMLQYHHTTSHPPTFERDTYGVRSTPQYHLDSRHRKCSHNQRNTLHPPEPHPSVRPPLLPRHPLDPRGYGRGNRLRTRQVV</sequence>